<organism evidence="7 8">
    <name type="scientific">Anaerohalosphaera lusitana</name>
    <dbReference type="NCBI Taxonomy" id="1936003"/>
    <lineage>
        <taxon>Bacteria</taxon>
        <taxon>Pseudomonadati</taxon>
        <taxon>Planctomycetota</taxon>
        <taxon>Phycisphaerae</taxon>
        <taxon>Sedimentisphaerales</taxon>
        <taxon>Anaerohalosphaeraceae</taxon>
        <taxon>Anaerohalosphaera</taxon>
    </lineage>
</organism>
<dbReference type="Pfam" id="PF01699">
    <property type="entry name" value="Na_Ca_ex"/>
    <property type="match status" value="2"/>
</dbReference>
<dbReference type="RefSeq" id="WP_169853143.1">
    <property type="nucleotide sequence ID" value="NZ_CP019791.1"/>
</dbReference>
<keyword evidence="3 5" id="KW-1133">Transmembrane helix</keyword>
<evidence type="ECO:0000313" key="7">
    <source>
        <dbReference type="EMBL" id="AQT69029.1"/>
    </source>
</evidence>
<evidence type="ECO:0000256" key="3">
    <source>
        <dbReference type="ARBA" id="ARBA00022989"/>
    </source>
</evidence>
<evidence type="ECO:0000313" key="8">
    <source>
        <dbReference type="Proteomes" id="UP000189674"/>
    </source>
</evidence>
<feature type="domain" description="Sodium/calcium exchanger membrane region" evidence="6">
    <location>
        <begin position="6"/>
        <end position="146"/>
    </location>
</feature>
<dbReference type="InterPro" id="IPR044880">
    <property type="entry name" value="NCX_ion-bd_dom_sf"/>
</dbReference>
<dbReference type="Proteomes" id="UP000189674">
    <property type="component" value="Chromosome"/>
</dbReference>
<keyword evidence="8" id="KW-1185">Reference proteome</keyword>
<sequence>MNLFLALLSLAGGIAVLIKGADVLVEGAVGIADKFGVSPLVVGLTIVAMGTSAPEVATSIAAALEGKGDAALGNVYGSNIANLALVGGVCSIIRPISVRLIMLRRELPVMILVALLLWPFLGLNSYLGRIESIALLILFASLITLTIRAERKAGKNRPDTVAAMASEVEEIKSHGVKSLRFYVIMVVIGLVALAVGARLSLLGAVFLGEKAGLSDFVIGCTILAIGTSLPELITSLVAAFKGHDDLSIGNLVGSNIFNTLLVVGCAGVISPFEVSERLAGTDYWIMIAVSIVFLLFAGVGRKISRKDGIVLASIYVGYMVYLLVFTRDV</sequence>
<dbReference type="GO" id="GO:0008273">
    <property type="term" value="F:calcium, potassium:sodium antiporter activity"/>
    <property type="evidence" value="ECO:0007669"/>
    <property type="project" value="TreeGrafter"/>
</dbReference>
<evidence type="ECO:0000256" key="2">
    <source>
        <dbReference type="ARBA" id="ARBA00022692"/>
    </source>
</evidence>
<reference evidence="8" key="1">
    <citation type="submission" date="2017-02" db="EMBL/GenBank/DDBJ databases">
        <title>Comparative genomics and description of representatives of a novel lineage of planctomycetes thriving in anoxic sediments.</title>
        <authorList>
            <person name="Spring S."/>
            <person name="Bunk B."/>
            <person name="Sproer C."/>
        </authorList>
    </citation>
    <scope>NUCLEOTIDE SEQUENCE [LARGE SCALE GENOMIC DNA]</scope>
    <source>
        <strain evidence="8">ST-NAGAB-D1</strain>
    </source>
</reference>
<dbReference type="GO" id="GO:0005262">
    <property type="term" value="F:calcium channel activity"/>
    <property type="evidence" value="ECO:0007669"/>
    <property type="project" value="TreeGrafter"/>
</dbReference>
<feature type="transmembrane region" description="Helical" evidence="5">
    <location>
        <begin position="80"/>
        <end position="97"/>
    </location>
</feature>
<dbReference type="KEGG" id="alus:STSP2_02208"/>
<dbReference type="GO" id="GO:0006874">
    <property type="term" value="P:intracellular calcium ion homeostasis"/>
    <property type="evidence" value="ECO:0007669"/>
    <property type="project" value="TreeGrafter"/>
</dbReference>
<feature type="transmembrane region" description="Helical" evidence="5">
    <location>
        <begin position="133"/>
        <end position="149"/>
    </location>
</feature>
<feature type="transmembrane region" description="Helical" evidence="5">
    <location>
        <begin position="308"/>
        <end position="326"/>
    </location>
</feature>
<dbReference type="NCBIfam" id="TIGR00367">
    <property type="entry name" value="calcium/sodium antiporter"/>
    <property type="match status" value="1"/>
</dbReference>
<dbReference type="STRING" id="1936003.STSP2_02208"/>
<dbReference type="InterPro" id="IPR004837">
    <property type="entry name" value="NaCa_Exmemb"/>
</dbReference>
<dbReference type="GO" id="GO:0005886">
    <property type="term" value="C:plasma membrane"/>
    <property type="evidence" value="ECO:0007669"/>
    <property type="project" value="TreeGrafter"/>
</dbReference>
<keyword evidence="2 5" id="KW-0812">Transmembrane</keyword>
<accession>A0A1U9NM94</accession>
<evidence type="ECO:0000256" key="5">
    <source>
        <dbReference type="SAM" id="Phobius"/>
    </source>
</evidence>
<protein>
    <submittedName>
        <fullName evidence="7">Inner membrane protein YrbG</fullName>
    </submittedName>
</protein>
<evidence type="ECO:0000256" key="4">
    <source>
        <dbReference type="ARBA" id="ARBA00023136"/>
    </source>
</evidence>
<proteinExistence type="predicted"/>
<dbReference type="AlphaFoldDB" id="A0A1U9NM94"/>
<dbReference type="Gene3D" id="1.20.1420.30">
    <property type="entry name" value="NCX, central ion-binding region"/>
    <property type="match status" value="1"/>
</dbReference>
<evidence type="ECO:0000256" key="1">
    <source>
        <dbReference type="ARBA" id="ARBA00004141"/>
    </source>
</evidence>
<dbReference type="EMBL" id="CP019791">
    <property type="protein sequence ID" value="AQT69029.1"/>
    <property type="molecule type" value="Genomic_DNA"/>
</dbReference>
<gene>
    <name evidence="7" type="primary">yrbG</name>
    <name evidence="7" type="ORF">STSP2_02208</name>
</gene>
<keyword evidence="4 5" id="KW-0472">Membrane</keyword>
<dbReference type="PANTHER" id="PTHR10846:SF8">
    <property type="entry name" value="INNER MEMBRANE PROTEIN YRBG"/>
    <property type="match status" value="1"/>
</dbReference>
<dbReference type="PANTHER" id="PTHR10846">
    <property type="entry name" value="SODIUM/POTASSIUM/CALCIUM EXCHANGER"/>
    <property type="match status" value="1"/>
</dbReference>
<evidence type="ECO:0000259" key="6">
    <source>
        <dbReference type="Pfam" id="PF01699"/>
    </source>
</evidence>
<feature type="domain" description="Sodium/calcium exchanger membrane region" evidence="6">
    <location>
        <begin position="182"/>
        <end position="323"/>
    </location>
</feature>
<feature type="transmembrane region" description="Helical" evidence="5">
    <location>
        <begin position="283"/>
        <end position="301"/>
    </location>
</feature>
<feature type="transmembrane region" description="Helical" evidence="5">
    <location>
        <begin position="109"/>
        <end position="127"/>
    </location>
</feature>
<comment type="subcellular location">
    <subcellularLocation>
        <location evidence="1">Membrane</location>
        <topology evidence="1">Multi-pass membrane protein</topology>
    </subcellularLocation>
</comment>
<dbReference type="Gene3D" id="6.10.280.80">
    <property type="entry name" value="NCX, peripheral helical region"/>
    <property type="match status" value="1"/>
</dbReference>
<feature type="transmembrane region" description="Helical" evidence="5">
    <location>
        <begin position="181"/>
        <end position="204"/>
    </location>
</feature>
<dbReference type="InterPro" id="IPR004481">
    <property type="entry name" value="K/Na/Ca-exchanger"/>
</dbReference>
<feature type="transmembrane region" description="Helical" evidence="5">
    <location>
        <begin position="216"/>
        <end position="240"/>
    </location>
</feature>
<feature type="transmembrane region" description="Helical" evidence="5">
    <location>
        <begin position="252"/>
        <end position="271"/>
    </location>
</feature>
<name>A0A1U9NM94_9BACT</name>